<dbReference type="Gene3D" id="1.10.260.40">
    <property type="entry name" value="lambda repressor-like DNA-binding domains"/>
    <property type="match status" value="1"/>
</dbReference>
<feature type="region of interest" description="Disordered" evidence="1">
    <location>
        <begin position="155"/>
        <end position="174"/>
    </location>
</feature>
<keyword evidence="3" id="KW-1185">Reference proteome</keyword>
<evidence type="ECO:0000256" key="1">
    <source>
        <dbReference type="SAM" id="MobiDB-lite"/>
    </source>
</evidence>
<dbReference type="RefSeq" id="WP_231321477.1">
    <property type="nucleotide sequence ID" value="NZ_CP088156.1"/>
</dbReference>
<dbReference type="SUPFAM" id="SSF143880">
    <property type="entry name" value="NE0471 N-terminal domain-like"/>
    <property type="match status" value="1"/>
</dbReference>
<accession>A0ABY3RB61</accession>
<evidence type="ECO:0008006" key="4">
    <source>
        <dbReference type="Google" id="ProtNLM"/>
    </source>
</evidence>
<dbReference type="Gene3D" id="3.30.2020.10">
    <property type="entry name" value="NE0471-like N-terminal domain"/>
    <property type="match status" value="1"/>
</dbReference>
<gene>
    <name evidence="2" type="ORF">LQG66_36455</name>
</gene>
<proteinExistence type="predicted"/>
<dbReference type="InterPro" id="IPR036782">
    <property type="entry name" value="NE0471-like_N"/>
</dbReference>
<evidence type="ECO:0000313" key="2">
    <source>
        <dbReference type="EMBL" id="UFZ04614.1"/>
    </source>
</evidence>
<dbReference type="Proteomes" id="UP001431010">
    <property type="component" value="Chromosome"/>
</dbReference>
<organism evidence="2 3">
    <name type="scientific">Bradyrhizobium ontarionense</name>
    <dbReference type="NCBI Taxonomy" id="2898149"/>
    <lineage>
        <taxon>Bacteria</taxon>
        <taxon>Pseudomonadati</taxon>
        <taxon>Pseudomonadota</taxon>
        <taxon>Alphaproteobacteria</taxon>
        <taxon>Hyphomicrobiales</taxon>
        <taxon>Nitrobacteraceae</taxon>
        <taxon>Bradyrhizobium</taxon>
    </lineage>
</organism>
<evidence type="ECO:0000313" key="3">
    <source>
        <dbReference type="Proteomes" id="UP001431010"/>
    </source>
</evidence>
<protein>
    <recommendedName>
        <fullName evidence="4">DUF2442 domain-containing protein</fullName>
    </recommendedName>
</protein>
<name>A0ABY3RB61_9BRAD</name>
<reference evidence="2" key="1">
    <citation type="journal article" date="2024" name="Antonie Van Leeuwenhoek">
        <title>Bradyrhizobium ontarionense sp. nov., a novel bacterial symbiont isolated from Aeschynomene indica (Indian jointvetch), harbours photosynthesis, nitrogen fixation and nitrous oxide (N2O) reductase genes.</title>
        <authorList>
            <person name="Bromfield E.S.P."/>
            <person name="Cloutier S."/>
        </authorList>
    </citation>
    <scope>NUCLEOTIDE SEQUENCE</scope>
    <source>
        <strain evidence="2">A19</strain>
    </source>
</reference>
<dbReference type="InterPro" id="IPR010982">
    <property type="entry name" value="Lambda_DNA-bd_dom_sf"/>
</dbReference>
<dbReference type="EMBL" id="CP088156">
    <property type="protein sequence ID" value="UFZ04614.1"/>
    <property type="molecule type" value="Genomic_DNA"/>
</dbReference>
<sequence>MDTELPRIEAVKADAPLMTLRVRWRGKRVPDEVNLSGWIATGGDILAPLRDPRAFSRAAISDYGAAVTWDDGEGDLAIDALHLSKLAQEQKPLSNTELRTWQSQMQLSNNECADLVGVSLSTWNLYRADAKIPHLVGITLRAALRDPLVMQAHLRPRVAGRPRKTESEGGRRSR</sequence>
<feature type="compositionally biased region" description="Basic and acidic residues" evidence="1">
    <location>
        <begin position="163"/>
        <end position="174"/>
    </location>
</feature>